<dbReference type="Proteomes" id="UP000238362">
    <property type="component" value="Unassembled WGS sequence"/>
</dbReference>
<dbReference type="AlphaFoldDB" id="A0A2T0LQY2"/>
<protein>
    <submittedName>
        <fullName evidence="5">LacI family transcriptional regulator</fullName>
    </submittedName>
</protein>
<dbReference type="InterPro" id="IPR046335">
    <property type="entry name" value="LacI/GalR-like_sensor"/>
</dbReference>
<comment type="caution">
    <text evidence="5">The sequence shown here is derived from an EMBL/GenBank/DDBJ whole genome shotgun (WGS) entry which is preliminary data.</text>
</comment>
<feature type="domain" description="HTH lacI-type" evidence="4">
    <location>
        <begin position="12"/>
        <end position="66"/>
    </location>
</feature>
<evidence type="ECO:0000256" key="3">
    <source>
        <dbReference type="ARBA" id="ARBA00023163"/>
    </source>
</evidence>
<dbReference type="RefSeq" id="WP_106180243.1">
    <property type="nucleotide sequence ID" value="NZ_PVNH01000008.1"/>
</dbReference>
<organism evidence="5 6">
    <name type="scientific">Prauserella shujinwangii</name>
    <dbReference type="NCBI Taxonomy" id="1453103"/>
    <lineage>
        <taxon>Bacteria</taxon>
        <taxon>Bacillati</taxon>
        <taxon>Actinomycetota</taxon>
        <taxon>Actinomycetes</taxon>
        <taxon>Pseudonocardiales</taxon>
        <taxon>Pseudonocardiaceae</taxon>
        <taxon>Prauserella</taxon>
    </lineage>
</organism>
<dbReference type="InterPro" id="IPR010982">
    <property type="entry name" value="Lambda_DNA-bd_dom_sf"/>
</dbReference>
<proteinExistence type="predicted"/>
<dbReference type="Pfam" id="PF13377">
    <property type="entry name" value="Peripla_BP_3"/>
    <property type="match status" value="1"/>
</dbReference>
<keyword evidence="1" id="KW-0805">Transcription regulation</keyword>
<dbReference type="CDD" id="cd06296">
    <property type="entry name" value="PBP1_CatR-like"/>
    <property type="match status" value="1"/>
</dbReference>
<dbReference type="SMART" id="SM00354">
    <property type="entry name" value="HTH_LACI"/>
    <property type="match status" value="1"/>
</dbReference>
<accession>A0A2T0LQY2</accession>
<evidence type="ECO:0000256" key="2">
    <source>
        <dbReference type="ARBA" id="ARBA00023125"/>
    </source>
</evidence>
<keyword evidence="3" id="KW-0804">Transcription</keyword>
<gene>
    <name evidence="5" type="ORF">B0I33_10843</name>
</gene>
<dbReference type="SUPFAM" id="SSF53822">
    <property type="entry name" value="Periplasmic binding protein-like I"/>
    <property type="match status" value="1"/>
</dbReference>
<dbReference type="EMBL" id="PVNH01000008">
    <property type="protein sequence ID" value="PRX45897.1"/>
    <property type="molecule type" value="Genomic_DNA"/>
</dbReference>
<keyword evidence="2" id="KW-0238">DNA-binding</keyword>
<dbReference type="Gene3D" id="3.40.50.2300">
    <property type="match status" value="2"/>
</dbReference>
<dbReference type="SUPFAM" id="SSF47413">
    <property type="entry name" value="lambda repressor-like DNA-binding domains"/>
    <property type="match status" value="1"/>
</dbReference>
<evidence type="ECO:0000259" key="4">
    <source>
        <dbReference type="PROSITE" id="PS50932"/>
    </source>
</evidence>
<evidence type="ECO:0000256" key="1">
    <source>
        <dbReference type="ARBA" id="ARBA00023015"/>
    </source>
</evidence>
<reference evidence="5 6" key="1">
    <citation type="submission" date="2018-03" db="EMBL/GenBank/DDBJ databases">
        <title>Genomic Encyclopedia of Type Strains, Phase III (KMG-III): the genomes of soil and plant-associated and newly described type strains.</title>
        <authorList>
            <person name="Whitman W."/>
        </authorList>
    </citation>
    <scope>NUCLEOTIDE SEQUENCE [LARGE SCALE GENOMIC DNA]</scope>
    <source>
        <strain evidence="5 6">CGMCC 4.7125</strain>
    </source>
</reference>
<sequence length="337" mass="35773">MAETTAVGARRATLATIAEAAGVSLPTVSKVLNGKDDVAASTRAKVLRLLEEHDYVPVGTRRPANETLVDLVFTALDSPWAVEIIRGVVESGLDAVVSSMANAPHRERWAESLVKARRGGALLVTSQLTANDRRTLERARMPLVVIDPVDLPSPDVPSVGATNWGGGLSATEHLLELGHRRIAMIGGPVGFLCSKARIDGYRSALERAGLAADPELIRHGDFHHEGGYVAALELLRMPEPPTAIFAGSDEQALGTIEAARMCGLAVPGDLSVVGFDDLPVARWSSPPLTTVRQPLAEMGRHAGRMLADLIAGKQPDSRRVELATQLTVRASTAPPRA</sequence>
<dbReference type="Pfam" id="PF00356">
    <property type="entry name" value="LacI"/>
    <property type="match status" value="1"/>
</dbReference>
<dbReference type="GO" id="GO:0003700">
    <property type="term" value="F:DNA-binding transcription factor activity"/>
    <property type="evidence" value="ECO:0007669"/>
    <property type="project" value="TreeGrafter"/>
</dbReference>
<dbReference type="InterPro" id="IPR000843">
    <property type="entry name" value="HTH_LacI"/>
</dbReference>
<name>A0A2T0LQY2_9PSEU</name>
<dbReference type="CDD" id="cd01392">
    <property type="entry name" value="HTH_LacI"/>
    <property type="match status" value="1"/>
</dbReference>
<dbReference type="Gene3D" id="1.10.260.40">
    <property type="entry name" value="lambda repressor-like DNA-binding domains"/>
    <property type="match status" value="1"/>
</dbReference>
<dbReference type="PANTHER" id="PTHR30146">
    <property type="entry name" value="LACI-RELATED TRANSCRIPTIONAL REPRESSOR"/>
    <property type="match status" value="1"/>
</dbReference>
<dbReference type="PROSITE" id="PS50932">
    <property type="entry name" value="HTH_LACI_2"/>
    <property type="match status" value="1"/>
</dbReference>
<dbReference type="GO" id="GO:0000976">
    <property type="term" value="F:transcription cis-regulatory region binding"/>
    <property type="evidence" value="ECO:0007669"/>
    <property type="project" value="TreeGrafter"/>
</dbReference>
<dbReference type="InterPro" id="IPR028082">
    <property type="entry name" value="Peripla_BP_I"/>
</dbReference>
<evidence type="ECO:0000313" key="6">
    <source>
        <dbReference type="Proteomes" id="UP000238362"/>
    </source>
</evidence>
<evidence type="ECO:0000313" key="5">
    <source>
        <dbReference type="EMBL" id="PRX45897.1"/>
    </source>
</evidence>
<dbReference type="PANTHER" id="PTHR30146:SF153">
    <property type="entry name" value="LACTOSE OPERON REPRESSOR"/>
    <property type="match status" value="1"/>
</dbReference>
<keyword evidence="6" id="KW-1185">Reference proteome</keyword>
<dbReference type="OrthoDB" id="3657250at2"/>